<keyword evidence="1" id="KW-0812">Transmembrane</keyword>
<dbReference type="OrthoDB" id="2734587at2"/>
<feature type="transmembrane region" description="Helical" evidence="1">
    <location>
        <begin position="6"/>
        <end position="25"/>
    </location>
</feature>
<dbReference type="Proteomes" id="UP000434639">
    <property type="component" value="Unassembled WGS sequence"/>
</dbReference>
<keyword evidence="3" id="KW-1185">Reference proteome</keyword>
<reference evidence="2 3" key="1">
    <citation type="journal article" date="2017" name="Int. J. Syst. Evol. Microbiol.">
        <title>Bacillus mangrovi sp. nov., isolated from a sediment sample from a mangrove forest.</title>
        <authorList>
            <person name="Gupta V."/>
            <person name="Singh P.K."/>
            <person name="Korpole S."/>
            <person name="Tanuku N.R.S."/>
            <person name="Pinnaka A.K."/>
        </authorList>
    </citation>
    <scope>NUCLEOTIDE SEQUENCE [LARGE SCALE GENOMIC DNA]</scope>
    <source>
        <strain evidence="2 3">KCTC 33872</strain>
    </source>
</reference>
<proteinExistence type="predicted"/>
<accession>A0A7X2S4R2</accession>
<dbReference type="AlphaFoldDB" id="A0A7X2S4R2"/>
<organism evidence="2 3">
    <name type="scientific">Metabacillus mangrovi</name>
    <dbReference type="NCBI Taxonomy" id="1491830"/>
    <lineage>
        <taxon>Bacteria</taxon>
        <taxon>Bacillati</taxon>
        <taxon>Bacillota</taxon>
        <taxon>Bacilli</taxon>
        <taxon>Bacillales</taxon>
        <taxon>Bacillaceae</taxon>
        <taxon>Metabacillus</taxon>
    </lineage>
</organism>
<comment type="caution">
    <text evidence="2">The sequence shown here is derived from an EMBL/GenBank/DDBJ whole genome shotgun (WGS) entry which is preliminary data.</text>
</comment>
<evidence type="ECO:0000313" key="3">
    <source>
        <dbReference type="Proteomes" id="UP000434639"/>
    </source>
</evidence>
<dbReference type="RefSeq" id="WP_155111751.1">
    <property type="nucleotide sequence ID" value="NZ_WMIB01000005.1"/>
</dbReference>
<evidence type="ECO:0000256" key="1">
    <source>
        <dbReference type="SAM" id="Phobius"/>
    </source>
</evidence>
<feature type="transmembrane region" description="Helical" evidence="1">
    <location>
        <begin position="73"/>
        <end position="96"/>
    </location>
</feature>
<keyword evidence="1" id="KW-1133">Transmembrane helix</keyword>
<evidence type="ECO:0000313" key="2">
    <source>
        <dbReference type="EMBL" id="MTH53216.1"/>
    </source>
</evidence>
<protein>
    <submittedName>
        <fullName evidence="2">DUF2178 domain-containing protein</fullName>
    </submittedName>
</protein>
<name>A0A7X2S4R2_9BACI</name>
<feature type="transmembrane region" description="Helical" evidence="1">
    <location>
        <begin position="48"/>
        <end position="67"/>
    </location>
</feature>
<dbReference type="EMBL" id="WMIB01000005">
    <property type="protein sequence ID" value="MTH53216.1"/>
    <property type="molecule type" value="Genomic_DNA"/>
</dbReference>
<sequence>MLNNMIALAGLSGGLLIAGVCYLFARRNARKKRGLDERYRYMMSNSKALSWNVTFFAILLAWVLVIAVEGISLSFFVMSAIYVIHSVSLIVFTFYFSGQHS</sequence>
<gene>
    <name evidence="2" type="ORF">GKZ89_07300</name>
</gene>
<keyword evidence="1" id="KW-0472">Membrane</keyword>